<dbReference type="Proteomes" id="UP000431269">
    <property type="component" value="Chromosome"/>
</dbReference>
<sequence>MKLLTGFVAIVVWLAPCAASAQLFADPFADAAAYRQMRREAPADATYRVRYEVTRIEPNQAPAVSEVTIDVAADWSLTREGDQVFLRDFQLNRTFILRGDSFVSTNSLADIVFRVMERQNRTYLQRIASAAGVQLADDCDADTELGVTMPSASGASATEFGQSGSAVEMRCGGRAVGRFRASDGAAPPAAFWPTMFTVMTTHPALHRRIRETGRAPAQLETSFRYAPDAERRRSWRLVAVETVATRYPLSAALRNTTSEVLDREFAAGIGQVGIDAVAGRAQGGAPTLQSWGDHLNDVARRDGQAAAAMLLLPTYNMFPELEGTCQGAAQVHPLCPLNNNLRAIASADPAPMSVLEIGMAEQQRNNAAVIAAMRRAQASPNRDHPALNASFALALLRFDEVALTEARAASLPTDVDALQAAALRALPYNPAYWTDVGDRYGGAYDYATAFVFYDVAYSLPMPSAVARNRVLVSKREVMQRIRRDFPDATLPPTP</sequence>
<organism evidence="2 3">
    <name type="scientific">Terricaulis silvestris</name>
    <dbReference type="NCBI Taxonomy" id="2686094"/>
    <lineage>
        <taxon>Bacteria</taxon>
        <taxon>Pseudomonadati</taxon>
        <taxon>Pseudomonadota</taxon>
        <taxon>Alphaproteobacteria</taxon>
        <taxon>Caulobacterales</taxon>
        <taxon>Caulobacteraceae</taxon>
        <taxon>Terricaulis</taxon>
    </lineage>
</organism>
<proteinExistence type="predicted"/>
<protein>
    <submittedName>
        <fullName evidence="2">Uncharacterized protein</fullName>
    </submittedName>
</protein>
<reference evidence="3" key="1">
    <citation type="submission" date="2019-12" db="EMBL/GenBank/DDBJ databases">
        <title>Complete genome of Terracaulis silvestris 0127_4.</title>
        <authorList>
            <person name="Vieira S."/>
            <person name="Riedel T."/>
            <person name="Sproer C."/>
            <person name="Pascual J."/>
            <person name="Boedeker C."/>
            <person name="Overmann J."/>
        </authorList>
    </citation>
    <scope>NUCLEOTIDE SEQUENCE [LARGE SCALE GENOMIC DNA]</scope>
    <source>
        <strain evidence="3">0127_4</strain>
    </source>
</reference>
<keyword evidence="1" id="KW-0732">Signal</keyword>
<keyword evidence="3" id="KW-1185">Reference proteome</keyword>
<feature type="signal peptide" evidence="1">
    <location>
        <begin position="1"/>
        <end position="21"/>
    </location>
</feature>
<gene>
    <name evidence="2" type="ORF">DSM104635_00309</name>
</gene>
<dbReference type="EMBL" id="CP047045">
    <property type="protein sequence ID" value="QGZ93499.1"/>
    <property type="molecule type" value="Genomic_DNA"/>
</dbReference>
<name>A0A6I6MGQ6_9CAUL</name>
<feature type="chain" id="PRO_5026302545" evidence="1">
    <location>
        <begin position="22"/>
        <end position="494"/>
    </location>
</feature>
<dbReference type="KEGG" id="tsv:DSM104635_00309"/>
<dbReference type="RefSeq" id="WP_158764501.1">
    <property type="nucleotide sequence ID" value="NZ_CP047045.1"/>
</dbReference>
<dbReference type="AlphaFoldDB" id="A0A6I6MGQ6"/>
<accession>A0A6I6MGQ6</accession>
<evidence type="ECO:0000313" key="3">
    <source>
        <dbReference type="Proteomes" id="UP000431269"/>
    </source>
</evidence>
<evidence type="ECO:0000256" key="1">
    <source>
        <dbReference type="SAM" id="SignalP"/>
    </source>
</evidence>
<evidence type="ECO:0000313" key="2">
    <source>
        <dbReference type="EMBL" id="QGZ93499.1"/>
    </source>
</evidence>